<gene>
    <name evidence="5" type="ORF">SAMN06296036_110189</name>
</gene>
<dbReference type="EMBL" id="FWZT01000010">
    <property type="protein sequence ID" value="SMF34985.1"/>
    <property type="molecule type" value="Genomic_DNA"/>
</dbReference>
<dbReference type="GO" id="GO:0032259">
    <property type="term" value="P:methylation"/>
    <property type="evidence" value="ECO:0007669"/>
    <property type="project" value="UniProtKB-KW"/>
</dbReference>
<keyword evidence="6" id="KW-1185">Reference proteome</keyword>
<reference evidence="6" key="1">
    <citation type="submission" date="2017-04" db="EMBL/GenBank/DDBJ databases">
        <authorList>
            <person name="Varghese N."/>
            <person name="Submissions S."/>
        </authorList>
    </citation>
    <scope>NUCLEOTIDE SEQUENCE [LARGE SCALE GENOMIC DNA]</scope>
    <source>
        <strain evidence="6">RKEM611</strain>
    </source>
</reference>
<evidence type="ECO:0000256" key="1">
    <source>
        <dbReference type="ARBA" id="ARBA00022603"/>
    </source>
</evidence>
<accession>A0A1Y6C3C6</accession>
<dbReference type="Pfam" id="PF01555">
    <property type="entry name" value="N6_N4_Mtase"/>
    <property type="match status" value="1"/>
</dbReference>
<dbReference type="InterPro" id="IPR001091">
    <property type="entry name" value="RM_Methyltransferase"/>
</dbReference>
<dbReference type="OrthoDB" id="9773060at2"/>
<dbReference type="AlphaFoldDB" id="A0A1Y6C3C6"/>
<dbReference type="Gene3D" id="3.40.50.150">
    <property type="entry name" value="Vaccinia Virus protein VP39"/>
    <property type="match status" value="1"/>
</dbReference>
<dbReference type="Proteomes" id="UP000192907">
    <property type="component" value="Unassembled WGS sequence"/>
</dbReference>
<dbReference type="GO" id="GO:0003677">
    <property type="term" value="F:DNA binding"/>
    <property type="evidence" value="ECO:0007669"/>
    <property type="project" value="InterPro"/>
</dbReference>
<keyword evidence="2" id="KW-0808">Transferase</keyword>
<dbReference type="PRINTS" id="PR00508">
    <property type="entry name" value="S21N4MTFRASE"/>
</dbReference>
<sequence length="257" mass="29696">MKKVKFGDVWKLGDHRLMCGDSSAKVMVDRFLGDVEPRLMVTDPPYGVKYQVRDRKQASSKLKDHEELEDIRIRNDHRTNWSASFAHSRAQIAYVWYPSTAPDVSIAALRDGMFEPRQTIVWLKNRATLSRSAYHWKHESCLYGVRVGYTANWKGDRKQTTVWQVKGVEPKDRIHPTQKPLELYTKPIVFHTGPKEIVYDPFAGSGVIFSACQETGRIGYGVDLEPHYCQRIIERFELESGVQAEFERNIFESKESV</sequence>
<evidence type="ECO:0000313" key="6">
    <source>
        <dbReference type="Proteomes" id="UP000192907"/>
    </source>
</evidence>
<evidence type="ECO:0000256" key="2">
    <source>
        <dbReference type="ARBA" id="ARBA00022679"/>
    </source>
</evidence>
<keyword evidence="1 5" id="KW-0489">Methyltransferase</keyword>
<dbReference type="GO" id="GO:0008170">
    <property type="term" value="F:N-methyltransferase activity"/>
    <property type="evidence" value="ECO:0007669"/>
    <property type="project" value="InterPro"/>
</dbReference>
<evidence type="ECO:0000256" key="3">
    <source>
        <dbReference type="RuleBase" id="RU362026"/>
    </source>
</evidence>
<evidence type="ECO:0000259" key="4">
    <source>
        <dbReference type="Pfam" id="PF01555"/>
    </source>
</evidence>
<name>A0A1Y6C3C6_9BACT</name>
<comment type="similarity">
    <text evidence="3">Belongs to the N(4)/N(6)-methyltransferase family.</text>
</comment>
<dbReference type="STRING" id="1513793.SAMN06296036_110189"/>
<protein>
    <recommendedName>
        <fullName evidence="3">Methyltransferase</fullName>
        <ecNumber evidence="3">2.1.1.-</ecNumber>
    </recommendedName>
</protein>
<dbReference type="InterPro" id="IPR002941">
    <property type="entry name" value="DNA_methylase_N4/N6"/>
</dbReference>
<organism evidence="5 6">
    <name type="scientific">Pseudobacteriovorax antillogorgiicola</name>
    <dbReference type="NCBI Taxonomy" id="1513793"/>
    <lineage>
        <taxon>Bacteria</taxon>
        <taxon>Pseudomonadati</taxon>
        <taxon>Bdellovibrionota</taxon>
        <taxon>Oligoflexia</taxon>
        <taxon>Oligoflexales</taxon>
        <taxon>Pseudobacteriovoracaceae</taxon>
        <taxon>Pseudobacteriovorax</taxon>
    </lineage>
</organism>
<dbReference type="RefSeq" id="WP_132325960.1">
    <property type="nucleotide sequence ID" value="NZ_FWZT01000010.1"/>
</dbReference>
<evidence type="ECO:0000313" key="5">
    <source>
        <dbReference type="EMBL" id="SMF34985.1"/>
    </source>
</evidence>
<dbReference type="InterPro" id="IPR029063">
    <property type="entry name" value="SAM-dependent_MTases_sf"/>
</dbReference>
<feature type="domain" description="DNA methylase N-4/N-6" evidence="4">
    <location>
        <begin position="39"/>
        <end position="232"/>
    </location>
</feature>
<proteinExistence type="inferred from homology"/>
<dbReference type="SUPFAM" id="SSF53335">
    <property type="entry name" value="S-adenosyl-L-methionine-dependent methyltransferases"/>
    <property type="match status" value="1"/>
</dbReference>
<dbReference type="EC" id="2.1.1.-" evidence="3"/>